<dbReference type="PANTHER" id="PTHR33384:SF1">
    <property type="entry name" value="EXPRESSED PROTEIN"/>
    <property type="match status" value="1"/>
</dbReference>
<dbReference type="OrthoDB" id="1917254at2759"/>
<gene>
    <name evidence="2" type="ORF">GOP47_0024393</name>
</gene>
<dbReference type="PANTHER" id="PTHR33384">
    <property type="entry name" value="EXPRESSED PROTEIN"/>
    <property type="match status" value="1"/>
</dbReference>
<comment type="caution">
    <text evidence="2">The sequence shown here is derived from an EMBL/GenBank/DDBJ whole genome shotgun (WGS) entry which is preliminary data.</text>
</comment>
<reference evidence="2" key="1">
    <citation type="submission" date="2021-01" db="EMBL/GenBank/DDBJ databases">
        <title>Adiantum capillus-veneris genome.</title>
        <authorList>
            <person name="Fang Y."/>
            <person name="Liao Q."/>
        </authorList>
    </citation>
    <scope>NUCLEOTIDE SEQUENCE</scope>
    <source>
        <strain evidence="2">H3</strain>
        <tissue evidence="2">Leaf</tissue>
    </source>
</reference>
<protein>
    <recommendedName>
        <fullName evidence="4">Secreted protein</fullName>
    </recommendedName>
</protein>
<dbReference type="EMBL" id="JABFUD020000024">
    <property type="protein sequence ID" value="KAI5059973.1"/>
    <property type="molecule type" value="Genomic_DNA"/>
</dbReference>
<organism evidence="2 3">
    <name type="scientific">Adiantum capillus-veneris</name>
    <name type="common">Maidenhair fern</name>
    <dbReference type="NCBI Taxonomy" id="13818"/>
    <lineage>
        <taxon>Eukaryota</taxon>
        <taxon>Viridiplantae</taxon>
        <taxon>Streptophyta</taxon>
        <taxon>Embryophyta</taxon>
        <taxon>Tracheophyta</taxon>
        <taxon>Polypodiopsida</taxon>
        <taxon>Polypodiidae</taxon>
        <taxon>Polypodiales</taxon>
        <taxon>Pteridineae</taxon>
        <taxon>Pteridaceae</taxon>
        <taxon>Vittarioideae</taxon>
        <taxon>Adiantum</taxon>
    </lineage>
</organism>
<accession>A0A9D4U2V5</accession>
<dbReference type="Proteomes" id="UP000886520">
    <property type="component" value="Chromosome 24"/>
</dbReference>
<feature type="signal peptide" evidence="1">
    <location>
        <begin position="1"/>
        <end position="22"/>
    </location>
</feature>
<evidence type="ECO:0000313" key="2">
    <source>
        <dbReference type="EMBL" id="KAI5059973.1"/>
    </source>
</evidence>
<feature type="chain" id="PRO_5039456422" description="Secreted protein" evidence="1">
    <location>
        <begin position="23"/>
        <end position="244"/>
    </location>
</feature>
<evidence type="ECO:0000313" key="3">
    <source>
        <dbReference type="Proteomes" id="UP000886520"/>
    </source>
</evidence>
<sequence length="244" mass="26976">MVRPLLTSLLVLSSSPLPQLQTSLTAQSAPLHDRQVLCMCGRRMGLVQKMAVLSPRELRPEVLEASNFRSVCPGERIEDKVLCPKPRRVTALSFSSGEPVKPFWLRRSVPPSSLDCETNLELMEILRSKNSSLNPPNFGSSPPFFSGSPPCRAGNPMVHDVEFIQQRQTRLPRASTPANPTVQGVEFTHKRLDSPSPTIVQSKPTASAPIYRANPRVRVEGFDCPTRGFDCASRDTRRHVPAIA</sequence>
<evidence type="ECO:0000256" key="1">
    <source>
        <dbReference type="SAM" id="SignalP"/>
    </source>
</evidence>
<keyword evidence="1" id="KW-0732">Signal</keyword>
<name>A0A9D4U2V5_ADICA</name>
<dbReference type="AlphaFoldDB" id="A0A9D4U2V5"/>
<keyword evidence="3" id="KW-1185">Reference proteome</keyword>
<evidence type="ECO:0008006" key="4">
    <source>
        <dbReference type="Google" id="ProtNLM"/>
    </source>
</evidence>
<proteinExistence type="predicted"/>